<name>A0A0N4V844_ENTVE</name>
<evidence type="ECO:0000313" key="3">
    <source>
        <dbReference type="WBParaSite" id="EVEC_0000651001-mRNA-1"/>
    </source>
</evidence>
<dbReference type="AlphaFoldDB" id="A0A0N4V844"/>
<keyword evidence="2" id="KW-1185">Reference proteome</keyword>
<reference evidence="3" key="1">
    <citation type="submission" date="2017-02" db="UniProtKB">
        <authorList>
            <consortium name="WormBaseParasite"/>
        </authorList>
    </citation>
    <scope>IDENTIFICATION</scope>
</reference>
<dbReference type="Proteomes" id="UP000274131">
    <property type="component" value="Unassembled WGS sequence"/>
</dbReference>
<accession>A0A0N4V844</accession>
<sequence>MDIKGFLANGESAEVNIDALGRINSKLFSMSDYSWKVETDFFIMKPKLAEEQSESLKRSIISRSELIAAFTGTTAEFAAEQSRLQVQIGVDGQSKILFKTQQLRSRIVEKMLSEFRQSHFLCPDLVLAVSLLKLFTTYNISCHCDTRMGEELNLSLPEQPVIAILRINS</sequence>
<evidence type="ECO:0000313" key="2">
    <source>
        <dbReference type="Proteomes" id="UP000274131"/>
    </source>
</evidence>
<dbReference type="WBParaSite" id="EVEC_0000651001-mRNA-1">
    <property type="protein sequence ID" value="EVEC_0000651001-mRNA-1"/>
    <property type="gene ID" value="EVEC_0000651001"/>
</dbReference>
<organism evidence="3">
    <name type="scientific">Enterobius vermicularis</name>
    <name type="common">Human pinworm</name>
    <dbReference type="NCBI Taxonomy" id="51028"/>
    <lineage>
        <taxon>Eukaryota</taxon>
        <taxon>Metazoa</taxon>
        <taxon>Ecdysozoa</taxon>
        <taxon>Nematoda</taxon>
        <taxon>Chromadorea</taxon>
        <taxon>Rhabditida</taxon>
        <taxon>Spirurina</taxon>
        <taxon>Oxyuridomorpha</taxon>
        <taxon>Oxyuroidea</taxon>
        <taxon>Oxyuridae</taxon>
        <taxon>Enterobius</taxon>
    </lineage>
</organism>
<proteinExistence type="predicted"/>
<protein>
    <submittedName>
        <fullName evidence="3">Rad21_Rec8 domain-containing protein</fullName>
    </submittedName>
</protein>
<reference evidence="1 2" key="2">
    <citation type="submission" date="2018-10" db="EMBL/GenBank/DDBJ databases">
        <authorList>
            <consortium name="Pathogen Informatics"/>
        </authorList>
    </citation>
    <scope>NUCLEOTIDE SEQUENCE [LARGE SCALE GENOMIC DNA]</scope>
</reference>
<gene>
    <name evidence="1" type="ORF">EVEC_LOCUS6084</name>
</gene>
<dbReference type="EMBL" id="UXUI01008371">
    <property type="protein sequence ID" value="VDD91333.1"/>
    <property type="molecule type" value="Genomic_DNA"/>
</dbReference>
<evidence type="ECO:0000313" key="1">
    <source>
        <dbReference type="EMBL" id="VDD91333.1"/>
    </source>
</evidence>